<sequence length="189" mass="22170">MHKILSLLFFVVLLTGCKKEDQNLSLEQVKYNSNKTSYPTNKMDSAQAINKITKQKVREVLELSILYNSGNKDTDIDDALYKQILGYFHKPDSTTVRNLLTELDSLQVSNVNINSFEVKERYFRNDTLNFAKFNVEYFDKNKRSIGNYEREAQYILIPAEIQFKKEFKFFFLNFYQKPLNDSIVSGVTR</sequence>
<keyword evidence="2" id="KW-1185">Reference proteome</keyword>
<proteinExistence type="predicted"/>
<gene>
    <name evidence="1" type="ORF">DQ356_01335</name>
</gene>
<organism evidence="1 2">
    <name type="scientific">Chryseobacterium lacus</name>
    <dbReference type="NCBI Taxonomy" id="2058346"/>
    <lineage>
        <taxon>Bacteria</taxon>
        <taxon>Pseudomonadati</taxon>
        <taxon>Bacteroidota</taxon>
        <taxon>Flavobacteriia</taxon>
        <taxon>Flavobacteriales</taxon>
        <taxon>Weeksellaceae</taxon>
        <taxon>Chryseobacterium group</taxon>
        <taxon>Chryseobacterium</taxon>
    </lineage>
</organism>
<dbReference type="PROSITE" id="PS51257">
    <property type="entry name" value="PROKAR_LIPOPROTEIN"/>
    <property type="match status" value="1"/>
</dbReference>
<reference evidence="1 2" key="1">
    <citation type="submission" date="2018-07" db="EMBL/GenBank/DDBJ databases">
        <title>Chryseobacterium lacus sp. nov., isolated from lake water.</title>
        <authorList>
            <person name="Li C.-M."/>
        </authorList>
    </citation>
    <scope>NUCLEOTIDE SEQUENCE [LARGE SCALE GENOMIC DNA]</scope>
    <source>
        <strain evidence="1 2">YLOS41</strain>
    </source>
</reference>
<accession>A0A368N658</accession>
<evidence type="ECO:0000313" key="1">
    <source>
        <dbReference type="EMBL" id="RCU45041.1"/>
    </source>
</evidence>
<dbReference type="Proteomes" id="UP000252172">
    <property type="component" value="Unassembled WGS sequence"/>
</dbReference>
<evidence type="ECO:0000313" key="2">
    <source>
        <dbReference type="Proteomes" id="UP000252172"/>
    </source>
</evidence>
<name>A0A368N658_9FLAO</name>
<comment type="caution">
    <text evidence="1">The sequence shown here is derived from an EMBL/GenBank/DDBJ whole genome shotgun (WGS) entry which is preliminary data.</text>
</comment>
<dbReference type="AlphaFoldDB" id="A0A368N658"/>
<dbReference type="EMBL" id="QPIE01000001">
    <property type="protein sequence ID" value="RCU45041.1"/>
    <property type="molecule type" value="Genomic_DNA"/>
</dbReference>
<dbReference type="OrthoDB" id="1453399at2"/>
<protein>
    <submittedName>
        <fullName evidence="1">Uncharacterized protein</fullName>
    </submittedName>
</protein>